<dbReference type="Gene3D" id="3.40.1480.10">
    <property type="entry name" value="MOFRL domain"/>
    <property type="match status" value="1"/>
</dbReference>
<dbReference type="InterPro" id="IPR038614">
    <property type="entry name" value="GK_N_sf"/>
</dbReference>
<evidence type="ECO:0000313" key="3">
    <source>
        <dbReference type="EMBL" id="CAA9543557.1"/>
    </source>
</evidence>
<dbReference type="InterPro" id="IPR007835">
    <property type="entry name" value="MOFRL"/>
</dbReference>
<organism evidence="3">
    <name type="scientific">uncultured Thermomicrobiales bacterium</name>
    <dbReference type="NCBI Taxonomy" id="1645740"/>
    <lineage>
        <taxon>Bacteria</taxon>
        <taxon>Pseudomonadati</taxon>
        <taxon>Thermomicrobiota</taxon>
        <taxon>Thermomicrobia</taxon>
        <taxon>Thermomicrobiales</taxon>
        <taxon>environmental samples</taxon>
    </lineage>
</organism>
<keyword evidence="3" id="KW-0418">Kinase</keyword>
<sequence>MSLGRADARSLIRSWYASGISAVEPRDAVRRHLSVRRDHLQVGGRSLAIPDHGLVLVAIGKAAVAMALGADDVLGRYIRDGIILTKDGHAEHAPSRMRVFEAAHPVPDERGVAASAAILETVNGLAQEDIVLTLLSGGGSALFEAPRDPLTLAEVQETTTLLLRAGAPIQDLNAVRSPLSFVKGGGFRHRIGAANCVSLILSDVLGNDPAVIASGPTIRTTPDPSRALALLDRYGVRTQVPRGVIDLLERQKDAREAAIDVSPADVFEIIADNDVFVDGVAEAAGESHVAASAWRHREGEARELGQRFVADLGDVPDTVHVVLGGGEATVTVRGDGKGGRNTEFALAAAIELDRNRADWVVASLASDGQDGSIDGAGAIADNGTVERAARMGLDASAYLERNDSGTFFEKLGDLVVPGPTGTNVNDVYIAVRATSFPGDADG</sequence>
<evidence type="ECO:0000259" key="1">
    <source>
        <dbReference type="Pfam" id="PF05161"/>
    </source>
</evidence>
<accession>A0A6J4U839</accession>
<evidence type="ECO:0000259" key="2">
    <source>
        <dbReference type="Pfam" id="PF13660"/>
    </source>
</evidence>
<protein>
    <submittedName>
        <fullName evidence="3">D-glycerate 2-kinase</fullName>
        <ecNumber evidence="3">2.7.1.165</ecNumber>
    </submittedName>
</protein>
<proteinExistence type="predicted"/>
<dbReference type="EC" id="2.7.1.165" evidence="3"/>
<dbReference type="Pfam" id="PF05161">
    <property type="entry name" value="MOFRL"/>
    <property type="match status" value="1"/>
</dbReference>
<dbReference type="InterPro" id="IPR025286">
    <property type="entry name" value="MOFRL_assoc_dom"/>
</dbReference>
<keyword evidence="3" id="KW-0808">Transferase</keyword>
<dbReference type="PANTHER" id="PTHR12227:SF0">
    <property type="entry name" value="GLYCERATE KINASE"/>
    <property type="match status" value="1"/>
</dbReference>
<dbReference type="InterPro" id="IPR039760">
    <property type="entry name" value="MOFRL_protein"/>
</dbReference>
<feature type="domain" description="MOFRL-associated" evidence="2">
    <location>
        <begin position="13"/>
        <end position="249"/>
    </location>
</feature>
<dbReference type="InterPro" id="IPR037035">
    <property type="entry name" value="GK-like_C_sf"/>
</dbReference>
<reference evidence="3" key="1">
    <citation type="submission" date="2020-02" db="EMBL/GenBank/DDBJ databases">
        <authorList>
            <person name="Meier V. D."/>
        </authorList>
    </citation>
    <scope>NUCLEOTIDE SEQUENCE</scope>
    <source>
        <strain evidence="3">AVDCRST_MAG43</strain>
    </source>
</reference>
<dbReference type="Gene3D" id="3.40.50.10180">
    <property type="entry name" value="Glycerate kinase, MOFRL-like N-terminal domain"/>
    <property type="match status" value="1"/>
</dbReference>
<feature type="domain" description="MOFRL" evidence="1">
    <location>
        <begin position="321"/>
        <end position="426"/>
    </location>
</feature>
<dbReference type="GO" id="GO:0008887">
    <property type="term" value="F:glycerate kinase activity"/>
    <property type="evidence" value="ECO:0007669"/>
    <property type="project" value="InterPro"/>
</dbReference>
<dbReference type="PANTHER" id="PTHR12227">
    <property type="entry name" value="GLYCERATE KINASE"/>
    <property type="match status" value="1"/>
</dbReference>
<dbReference type="EMBL" id="CADCWI010000018">
    <property type="protein sequence ID" value="CAA9543557.1"/>
    <property type="molecule type" value="Genomic_DNA"/>
</dbReference>
<gene>
    <name evidence="3" type="ORF">AVDCRST_MAG43-364</name>
</gene>
<name>A0A6J4U839_9BACT</name>
<dbReference type="SUPFAM" id="SSF82544">
    <property type="entry name" value="GckA/TtuD-like"/>
    <property type="match status" value="1"/>
</dbReference>
<dbReference type="GO" id="GO:0043798">
    <property type="term" value="F:glycerate 2-kinase activity"/>
    <property type="evidence" value="ECO:0007669"/>
    <property type="project" value="UniProtKB-EC"/>
</dbReference>
<dbReference type="AlphaFoldDB" id="A0A6J4U839"/>
<dbReference type="Pfam" id="PF13660">
    <property type="entry name" value="DUF4147"/>
    <property type="match status" value="1"/>
</dbReference>
<dbReference type="GO" id="GO:0005737">
    <property type="term" value="C:cytoplasm"/>
    <property type="evidence" value="ECO:0007669"/>
    <property type="project" value="TreeGrafter"/>
</dbReference>